<accession>A0AAD2B339</accession>
<dbReference type="AlphaFoldDB" id="A0AAD2B339"/>
<feature type="transmembrane region" description="Helical" evidence="1">
    <location>
        <begin position="77"/>
        <end position="99"/>
    </location>
</feature>
<reference evidence="2 3" key="1">
    <citation type="submission" date="2023-07" db="EMBL/GenBank/DDBJ databases">
        <authorList>
            <person name="Peeters C."/>
        </authorList>
    </citation>
    <scope>NUCLEOTIDE SEQUENCE [LARGE SCALE GENOMIC DNA]</scope>
    <source>
        <strain evidence="2 3">LMG 18091</strain>
    </source>
</reference>
<keyword evidence="1" id="KW-0472">Membrane</keyword>
<dbReference type="GO" id="GO:0005886">
    <property type="term" value="C:plasma membrane"/>
    <property type="evidence" value="ECO:0007669"/>
    <property type="project" value="TreeGrafter"/>
</dbReference>
<name>A0AAD2B339_9RALS</name>
<feature type="transmembrane region" description="Helical" evidence="1">
    <location>
        <begin position="213"/>
        <end position="233"/>
    </location>
</feature>
<dbReference type="InterPro" id="IPR038770">
    <property type="entry name" value="Na+/solute_symporter_sf"/>
</dbReference>
<evidence type="ECO:0008006" key="4">
    <source>
        <dbReference type="Google" id="ProtNLM"/>
    </source>
</evidence>
<keyword evidence="1" id="KW-0812">Transmembrane</keyword>
<feature type="transmembrane region" description="Helical" evidence="1">
    <location>
        <begin position="111"/>
        <end position="132"/>
    </location>
</feature>
<feature type="transmembrane region" description="Helical" evidence="1">
    <location>
        <begin position="239"/>
        <end position="261"/>
    </location>
</feature>
<evidence type="ECO:0000313" key="2">
    <source>
        <dbReference type="EMBL" id="CAJ0698088.1"/>
    </source>
</evidence>
<dbReference type="InterPro" id="IPR016833">
    <property type="entry name" value="Put_Na-Bile_cotransptr"/>
</dbReference>
<protein>
    <recommendedName>
        <fullName evidence="4">Bile acid:sodium symporter</fullName>
    </recommendedName>
</protein>
<comment type="caution">
    <text evidence="2">The sequence shown here is derived from an EMBL/GenBank/DDBJ whole genome shotgun (WGS) entry which is preliminary data.</text>
</comment>
<dbReference type="Gene3D" id="1.20.1530.20">
    <property type="match status" value="1"/>
</dbReference>
<sequence>MHMKIPLLSPLLSHIDGFIRAMLVMVALALFFPALGASDGPLRLDIVTIVGVSLVFFLHGAALSREKIVEGARNWRLHLFVQSCTFILFPLIGAVILFVCKPFIPAELLLGVFYLCALPSTVSSSVAMTAMAKGNVPAAIFNATISGLIGMIATPLLMSFVIQASGADLSVGKALLGVAEQLLLPFVLGQLLRPVLGGFINKHKPIINKVDRAVILLIVFNSFADSTHAGVWSKYPWETIVAVAVMSGALLFVVLGATTWLSRRAGFNLADEITAVFCGSKKSLANGVPMAKILFAGNPALGLIVLPLMIYHQLQLIVCSTLARRYADRVARAETGASAPASRPA</sequence>
<dbReference type="Pfam" id="PF13593">
    <property type="entry name" value="SBF_like"/>
    <property type="match status" value="1"/>
</dbReference>
<gene>
    <name evidence="2" type="ORF">LMG18091_02616</name>
</gene>
<feature type="transmembrane region" description="Helical" evidence="1">
    <location>
        <begin position="46"/>
        <end position="65"/>
    </location>
</feature>
<evidence type="ECO:0000256" key="1">
    <source>
        <dbReference type="SAM" id="Phobius"/>
    </source>
</evidence>
<organism evidence="2 3">
    <name type="scientific">Ralstonia wenshanensis</name>
    <dbReference type="NCBI Taxonomy" id="2842456"/>
    <lineage>
        <taxon>Bacteria</taxon>
        <taxon>Pseudomonadati</taxon>
        <taxon>Pseudomonadota</taxon>
        <taxon>Betaproteobacteria</taxon>
        <taxon>Burkholderiales</taxon>
        <taxon>Burkholderiaceae</taxon>
        <taxon>Ralstonia</taxon>
    </lineage>
</organism>
<dbReference type="PANTHER" id="PTHR18640:SF5">
    <property type="entry name" value="SODIUM_BILE ACID COTRANSPORTER 7"/>
    <property type="match status" value="1"/>
</dbReference>
<dbReference type="PIRSF" id="PIRSF026166">
    <property type="entry name" value="UCP026166"/>
    <property type="match status" value="1"/>
</dbReference>
<keyword evidence="1" id="KW-1133">Transmembrane helix</keyword>
<feature type="transmembrane region" description="Helical" evidence="1">
    <location>
        <begin position="139"/>
        <end position="162"/>
    </location>
</feature>
<feature type="transmembrane region" description="Helical" evidence="1">
    <location>
        <begin position="290"/>
        <end position="311"/>
    </location>
</feature>
<proteinExistence type="predicted"/>
<evidence type="ECO:0000313" key="3">
    <source>
        <dbReference type="Proteomes" id="UP001189915"/>
    </source>
</evidence>
<dbReference type="PANTHER" id="PTHR18640">
    <property type="entry name" value="SOLUTE CARRIER FAMILY 10 MEMBER 7"/>
    <property type="match status" value="1"/>
</dbReference>
<dbReference type="EMBL" id="CATWAF010000003">
    <property type="protein sequence ID" value="CAJ0698088.1"/>
    <property type="molecule type" value="Genomic_DNA"/>
</dbReference>
<dbReference type="Proteomes" id="UP001189915">
    <property type="component" value="Unassembled WGS sequence"/>
</dbReference>
<keyword evidence="3" id="KW-1185">Reference proteome</keyword>